<feature type="region of interest" description="Disordered" evidence="10">
    <location>
        <begin position="80"/>
        <end position="161"/>
    </location>
</feature>
<feature type="compositionally biased region" description="Polar residues" evidence="10">
    <location>
        <begin position="105"/>
        <end position="114"/>
    </location>
</feature>
<keyword evidence="5" id="KW-0809">Transit peptide</keyword>
<keyword evidence="3 9" id="KW-0812">Transmembrane</keyword>
<evidence type="ECO:0000256" key="9">
    <source>
        <dbReference type="RuleBase" id="RU003945"/>
    </source>
</evidence>
<proteinExistence type="inferred from homology"/>
<dbReference type="PANTHER" id="PTHR12428">
    <property type="entry name" value="OXA1"/>
    <property type="match status" value="1"/>
</dbReference>
<organism evidence="12 13">
    <name type="scientific">Endocarpon pusillum</name>
    <dbReference type="NCBI Taxonomy" id="364733"/>
    <lineage>
        <taxon>Eukaryota</taxon>
        <taxon>Fungi</taxon>
        <taxon>Dikarya</taxon>
        <taxon>Ascomycota</taxon>
        <taxon>Pezizomycotina</taxon>
        <taxon>Eurotiomycetes</taxon>
        <taxon>Chaetothyriomycetidae</taxon>
        <taxon>Verrucariales</taxon>
        <taxon>Verrucariaceae</taxon>
        <taxon>Endocarpon</taxon>
    </lineage>
</organism>
<reference evidence="12" key="1">
    <citation type="submission" date="2020-02" db="EMBL/GenBank/DDBJ databases">
        <authorList>
            <person name="Palmer J.M."/>
        </authorList>
    </citation>
    <scope>NUCLEOTIDE SEQUENCE</scope>
    <source>
        <strain evidence="12">EPUS1.4</strain>
        <tissue evidence="12">Thallus</tissue>
    </source>
</reference>
<dbReference type="AlphaFoldDB" id="A0A8H7A3P0"/>
<evidence type="ECO:0000313" key="13">
    <source>
        <dbReference type="Proteomes" id="UP000606974"/>
    </source>
</evidence>
<evidence type="ECO:0000256" key="7">
    <source>
        <dbReference type="ARBA" id="ARBA00023128"/>
    </source>
</evidence>
<feature type="domain" description="Membrane insertase YidC/Oxa/ALB C-terminal" evidence="11">
    <location>
        <begin position="208"/>
        <end position="346"/>
    </location>
</feature>
<evidence type="ECO:0000256" key="4">
    <source>
        <dbReference type="ARBA" id="ARBA00022792"/>
    </source>
</evidence>
<dbReference type="PANTHER" id="PTHR12428:SF66">
    <property type="entry name" value="MITOCHONDRIAL INNER MEMBRANE PROTEIN OXA1L"/>
    <property type="match status" value="1"/>
</dbReference>
<dbReference type="OrthoDB" id="2148490at2759"/>
<keyword evidence="6" id="KW-1133">Transmembrane helix</keyword>
<evidence type="ECO:0000256" key="2">
    <source>
        <dbReference type="ARBA" id="ARBA00009877"/>
    </source>
</evidence>
<evidence type="ECO:0000259" key="11">
    <source>
        <dbReference type="Pfam" id="PF02096"/>
    </source>
</evidence>
<gene>
    <name evidence="12" type="ORF">GJ744_008136</name>
</gene>
<sequence length="352" mass="38274">MITSKCLRWSGAAISKGRQPWTAGPPGSRLYSVTTSRATLFTRHTARSRQQAIYQPTAAQIRSISLWGWGSSSSSKDADFAKVHTSQSSSVPDAALGQDGHTPAQGITPSSQSIPAVHHTSDSPPPTSIPADPNSTPSGVVASPADQSFIPPAETPSVDALDPAQTLSEIPERIGYLKEVCGLDFGWGPSSMMQWVVEHIHIHGDVSWTTSIILLAAFTRLLVFIPNIQASDSGAKLKAAEPVMGPVKQRMRAAYKAGDHRKMAEARTELKELSREYGLSSWKLLIPLLVQIPTQFGAFRVLRNMAELPVPALEKESWFWAHDLTLGDPYYLLPCVNAVVIYLTIKPSDLRD</sequence>
<evidence type="ECO:0000313" key="12">
    <source>
        <dbReference type="EMBL" id="KAF7502050.1"/>
    </source>
</evidence>
<keyword evidence="4" id="KW-0999">Mitochondrion inner membrane</keyword>
<protein>
    <recommendedName>
        <fullName evidence="11">Membrane insertase YidC/Oxa/ALB C-terminal domain-containing protein</fullName>
    </recommendedName>
</protein>
<evidence type="ECO:0000256" key="10">
    <source>
        <dbReference type="SAM" id="MobiDB-lite"/>
    </source>
</evidence>
<comment type="similarity">
    <text evidence="2 9">Belongs to the OXA1/ALB3/YidC family.</text>
</comment>
<dbReference type="GO" id="GO:0032979">
    <property type="term" value="P:protein insertion into mitochondrial inner membrane from matrix"/>
    <property type="evidence" value="ECO:0007669"/>
    <property type="project" value="TreeGrafter"/>
</dbReference>
<dbReference type="EMBL" id="JAACFV010000426">
    <property type="protein sequence ID" value="KAF7502050.1"/>
    <property type="molecule type" value="Genomic_DNA"/>
</dbReference>
<evidence type="ECO:0000256" key="6">
    <source>
        <dbReference type="ARBA" id="ARBA00022989"/>
    </source>
</evidence>
<dbReference type="Pfam" id="PF02096">
    <property type="entry name" value="60KD_IMP"/>
    <property type="match status" value="1"/>
</dbReference>
<keyword evidence="13" id="KW-1185">Reference proteome</keyword>
<dbReference type="InterPro" id="IPR001708">
    <property type="entry name" value="YidC/ALB3/OXA1/COX18"/>
</dbReference>
<evidence type="ECO:0000256" key="8">
    <source>
        <dbReference type="ARBA" id="ARBA00023136"/>
    </source>
</evidence>
<keyword evidence="8" id="KW-0472">Membrane</keyword>
<keyword evidence="7" id="KW-0496">Mitochondrion</keyword>
<dbReference type="Proteomes" id="UP000606974">
    <property type="component" value="Unassembled WGS sequence"/>
</dbReference>
<dbReference type="GO" id="GO:0005743">
    <property type="term" value="C:mitochondrial inner membrane"/>
    <property type="evidence" value="ECO:0007669"/>
    <property type="project" value="UniProtKB-SubCell"/>
</dbReference>
<comment type="caution">
    <text evidence="12">The sequence shown here is derived from an EMBL/GenBank/DDBJ whole genome shotgun (WGS) entry which is preliminary data.</text>
</comment>
<evidence type="ECO:0000256" key="5">
    <source>
        <dbReference type="ARBA" id="ARBA00022946"/>
    </source>
</evidence>
<dbReference type="InterPro" id="IPR028055">
    <property type="entry name" value="YidC/Oxa/ALB_C"/>
</dbReference>
<comment type="subcellular location">
    <subcellularLocation>
        <location evidence="9">Membrane</location>
        <topology evidence="9">Multi-pass membrane protein</topology>
    </subcellularLocation>
    <subcellularLocation>
        <location evidence="1">Mitochondrion inner membrane</location>
        <topology evidence="1">Multi-pass membrane protein</topology>
    </subcellularLocation>
</comment>
<accession>A0A8H7A3P0</accession>
<evidence type="ECO:0000256" key="3">
    <source>
        <dbReference type="ARBA" id="ARBA00022692"/>
    </source>
</evidence>
<evidence type="ECO:0000256" key="1">
    <source>
        <dbReference type="ARBA" id="ARBA00004448"/>
    </source>
</evidence>
<name>A0A8H7A3P0_9EURO</name>
<dbReference type="GO" id="GO:0032977">
    <property type="term" value="F:membrane insertase activity"/>
    <property type="evidence" value="ECO:0007669"/>
    <property type="project" value="InterPro"/>
</dbReference>